<evidence type="ECO:0000256" key="6">
    <source>
        <dbReference type="ARBA" id="ARBA00022763"/>
    </source>
</evidence>
<dbReference type="Gene3D" id="1.10.10.60">
    <property type="entry name" value="Homeodomain-like"/>
    <property type="match status" value="1"/>
</dbReference>
<keyword evidence="13" id="KW-1185">Reference proteome</keyword>
<dbReference type="EC" id="2.1.1.63" evidence="3"/>
<dbReference type="SUPFAM" id="SSF53155">
    <property type="entry name" value="Methylated DNA-protein cysteine methyltransferase domain"/>
    <property type="match status" value="1"/>
</dbReference>
<keyword evidence="9" id="KW-0234">DNA repair</keyword>
<dbReference type="PATRIC" id="fig|1286106.3.peg.463"/>
<evidence type="ECO:0000256" key="7">
    <source>
        <dbReference type="ARBA" id="ARBA00023015"/>
    </source>
</evidence>
<comment type="similarity">
    <text evidence="2">Belongs to the MGMT family.</text>
</comment>
<sequence length="279" mass="31124">MSDYQRIEKAMAYLVEHATKQPSLDEVAAHVHLSAFHFQRLFCRWAGTTPKRFLQVLTLERGKQLLDDSHSLLNVSHQIGLSGSSRLHDHFVQLEAMTPGEYQQQGKQLIIEYGVHATPLGEMFIAITPRGICRAGFVDFTDLDEMLDELRKTWPLSLIRQNNQSTGRVLTDLLGKMQRSESGPVSVHVRGTNFQIAVWRALLKIPPGELASYAEVAAAIGSPKAARAVGNAIGANPVALLIPCHRVIQQSGALGGYRWGLTKKRMVQIWERMHLESID</sequence>
<name>M7P362_9GAMM</name>
<evidence type="ECO:0000256" key="10">
    <source>
        <dbReference type="ARBA" id="ARBA00049348"/>
    </source>
</evidence>
<evidence type="ECO:0000256" key="1">
    <source>
        <dbReference type="ARBA" id="ARBA00001286"/>
    </source>
</evidence>
<keyword evidence="4 12" id="KW-0489">Methyltransferase</keyword>
<proteinExistence type="inferred from homology"/>
<dbReference type="Pfam" id="PF12833">
    <property type="entry name" value="HTH_18"/>
    <property type="match status" value="1"/>
</dbReference>
<accession>M7P362</accession>
<dbReference type="Proteomes" id="UP000012019">
    <property type="component" value="Unassembled WGS sequence"/>
</dbReference>
<dbReference type="SUPFAM" id="SSF46689">
    <property type="entry name" value="Homeodomain-like"/>
    <property type="match status" value="1"/>
</dbReference>
<dbReference type="SUPFAM" id="SSF46767">
    <property type="entry name" value="Methylated DNA-protein cysteine methyltransferase, C-terminal domain"/>
    <property type="match status" value="1"/>
</dbReference>
<evidence type="ECO:0000313" key="13">
    <source>
        <dbReference type="Proteomes" id="UP000012019"/>
    </source>
</evidence>
<dbReference type="InterPro" id="IPR014048">
    <property type="entry name" value="MethylDNA_cys_MeTrfase_DNA-bd"/>
</dbReference>
<gene>
    <name evidence="12" type="ORF">MPL1_02308</name>
</gene>
<evidence type="ECO:0000256" key="9">
    <source>
        <dbReference type="ARBA" id="ARBA00023204"/>
    </source>
</evidence>
<keyword evidence="7" id="KW-0805">Transcription regulation</keyword>
<comment type="catalytic activity">
    <reaction evidence="10">
        <text>a 6-O-methyl-2'-deoxyguanosine in DNA + L-cysteinyl-[protein] = S-methyl-L-cysteinyl-[protein] + a 2'-deoxyguanosine in DNA</text>
        <dbReference type="Rhea" id="RHEA:24000"/>
        <dbReference type="Rhea" id="RHEA-COMP:10131"/>
        <dbReference type="Rhea" id="RHEA-COMP:10132"/>
        <dbReference type="Rhea" id="RHEA-COMP:11367"/>
        <dbReference type="Rhea" id="RHEA-COMP:11368"/>
        <dbReference type="ChEBI" id="CHEBI:29950"/>
        <dbReference type="ChEBI" id="CHEBI:82612"/>
        <dbReference type="ChEBI" id="CHEBI:85445"/>
        <dbReference type="ChEBI" id="CHEBI:85448"/>
        <dbReference type="EC" id="2.1.1.63"/>
    </reaction>
</comment>
<dbReference type="GO" id="GO:0003700">
    <property type="term" value="F:DNA-binding transcription factor activity"/>
    <property type="evidence" value="ECO:0007669"/>
    <property type="project" value="InterPro"/>
</dbReference>
<dbReference type="GO" id="GO:0043565">
    <property type="term" value="F:sequence-specific DNA binding"/>
    <property type="evidence" value="ECO:0007669"/>
    <property type="project" value="InterPro"/>
</dbReference>
<evidence type="ECO:0000259" key="11">
    <source>
        <dbReference type="PROSITE" id="PS01124"/>
    </source>
</evidence>
<dbReference type="FunFam" id="1.10.10.10:FF:000214">
    <property type="entry name" value="Methylated-DNA--protein-cysteine methyltransferase"/>
    <property type="match status" value="1"/>
</dbReference>
<dbReference type="PANTHER" id="PTHR10815">
    <property type="entry name" value="METHYLATED-DNA--PROTEIN-CYSTEINE METHYLTRANSFERASE"/>
    <property type="match status" value="1"/>
</dbReference>
<comment type="caution">
    <text evidence="12">The sequence shown here is derived from an EMBL/GenBank/DDBJ whole genome shotgun (WGS) entry which is preliminary data.</text>
</comment>
<dbReference type="InterPro" id="IPR036217">
    <property type="entry name" value="MethylDNA_cys_MeTrfase_DNAb"/>
</dbReference>
<keyword evidence="6" id="KW-0227">DNA damage</keyword>
<dbReference type="Gene3D" id="3.30.160.70">
    <property type="entry name" value="Methylated DNA-protein cysteine methyltransferase domain"/>
    <property type="match status" value="1"/>
</dbReference>
<dbReference type="InterPro" id="IPR009057">
    <property type="entry name" value="Homeodomain-like_sf"/>
</dbReference>
<evidence type="ECO:0000256" key="5">
    <source>
        <dbReference type="ARBA" id="ARBA00022679"/>
    </source>
</evidence>
<dbReference type="Pfam" id="PF01035">
    <property type="entry name" value="DNA_binding_1"/>
    <property type="match status" value="1"/>
</dbReference>
<dbReference type="PROSITE" id="PS00374">
    <property type="entry name" value="MGMT"/>
    <property type="match status" value="1"/>
</dbReference>
<dbReference type="eggNOG" id="COG0350">
    <property type="taxonomic scope" value="Bacteria"/>
</dbReference>
<feature type="domain" description="HTH araC/xylS-type" evidence="11">
    <location>
        <begin position="8"/>
        <end position="105"/>
    </location>
</feature>
<dbReference type="EMBL" id="APHR01000010">
    <property type="protein sequence ID" value="EMR13956.1"/>
    <property type="molecule type" value="Genomic_DNA"/>
</dbReference>
<evidence type="ECO:0000256" key="4">
    <source>
        <dbReference type="ARBA" id="ARBA00022603"/>
    </source>
</evidence>
<dbReference type="GO" id="GO:0006281">
    <property type="term" value="P:DNA repair"/>
    <property type="evidence" value="ECO:0007669"/>
    <property type="project" value="UniProtKB-KW"/>
</dbReference>
<dbReference type="GO" id="GO:0003908">
    <property type="term" value="F:methylated-DNA-[protein]-cysteine S-methyltransferase activity"/>
    <property type="evidence" value="ECO:0007669"/>
    <property type="project" value="UniProtKB-EC"/>
</dbReference>
<dbReference type="InterPro" id="IPR018060">
    <property type="entry name" value="HTH_AraC"/>
</dbReference>
<organism evidence="12 13">
    <name type="scientific">Methylophaga lonarensis MPL</name>
    <dbReference type="NCBI Taxonomy" id="1286106"/>
    <lineage>
        <taxon>Bacteria</taxon>
        <taxon>Pseudomonadati</taxon>
        <taxon>Pseudomonadota</taxon>
        <taxon>Gammaproteobacteria</taxon>
        <taxon>Thiotrichales</taxon>
        <taxon>Piscirickettsiaceae</taxon>
        <taxon>Methylophaga</taxon>
    </lineage>
</organism>
<dbReference type="eggNOG" id="COG2207">
    <property type="taxonomic scope" value="Bacteria"/>
</dbReference>
<evidence type="ECO:0000313" key="12">
    <source>
        <dbReference type="EMBL" id="EMR13956.1"/>
    </source>
</evidence>
<protein>
    <recommendedName>
        <fullName evidence="3">methylated-DNA--[protein]-cysteine S-methyltransferase</fullName>
        <ecNumber evidence="3">2.1.1.63</ecNumber>
    </recommendedName>
</protein>
<dbReference type="PROSITE" id="PS01124">
    <property type="entry name" value="HTH_ARAC_FAMILY_2"/>
    <property type="match status" value="1"/>
</dbReference>
<dbReference type="GO" id="GO:0032259">
    <property type="term" value="P:methylation"/>
    <property type="evidence" value="ECO:0007669"/>
    <property type="project" value="UniProtKB-KW"/>
</dbReference>
<comment type="catalytic activity">
    <reaction evidence="1">
        <text>a 4-O-methyl-thymidine in DNA + L-cysteinyl-[protein] = a thymidine in DNA + S-methyl-L-cysteinyl-[protein]</text>
        <dbReference type="Rhea" id="RHEA:53428"/>
        <dbReference type="Rhea" id="RHEA-COMP:10131"/>
        <dbReference type="Rhea" id="RHEA-COMP:10132"/>
        <dbReference type="Rhea" id="RHEA-COMP:13555"/>
        <dbReference type="Rhea" id="RHEA-COMP:13556"/>
        <dbReference type="ChEBI" id="CHEBI:29950"/>
        <dbReference type="ChEBI" id="CHEBI:82612"/>
        <dbReference type="ChEBI" id="CHEBI:137386"/>
        <dbReference type="ChEBI" id="CHEBI:137387"/>
        <dbReference type="EC" id="2.1.1.63"/>
    </reaction>
</comment>
<dbReference type="AlphaFoldDB" id="M7P362"/>
<dbReference type="Gene3D" id="1.10.10.10">
    <property type="entry name" value="Winged helix-like DNA-binding domain superfamily/Winged helix DNA-binding domain"/>
    <property type="match status" value="1"/>
</dbReference>
<dbReference type="OrthoDB" id="9811249at2"/>
<evidence type="ECO:0000256" key="8">
    <source>
        <dbReference type="ARBA" id="ARBA00023163"/>
    </source>
</evidence>
<dbReference type="CDD" id="cd06445">
    <property type="entry name" value="ATase"/>
    <property type="match status" value="1"/>
</dbReference>
<reference evidence="12 13" key="1">
    <citation type="journal article" date="2013" name="Genome Announc.">
        <title>Draft Genome Sequence of Methylophaga lonarensis MPLT, a Haloalkaliphilic (Non-Methane-Utilizing) Methylotroph.</title>
        <authorList>
            <person name="Shetty S.A."/>
            <person name="Marathe N.P."/>
            <person name="Munot H."/>
            <person name="Antony C.P."/>
            <person name="Dhotre D.P."/>
            <person name="Murrell J.C."/>
            <person name="Shouche Y.S."/>
        </authorList>
    </citation>
    <scope>NUCLEOTIDE SEQUENCE [LARGE SCALE GENOMIC DNA]</scope>
    <source>
        <strain evidence="12 13">MPL</strain>
    </source>
</reference>
<dbReference type="InterPro" id="IPR036631">
    <property type="entry name" value="MGMT_N_sf"/>
</dbReference>
<dbReference type="SMART" id="SM00342">
    <property type="entry name" value="HTH_ARAC"/>
    <property type="match status" value="1"/>
</dbReference>
<dbReference type="NCBIfam" id="TIGR00589">
    <property type="entry name" value="ogt"/>
    <property type="match status" value="1"/>
</dbReference>
<dbReference type="RefSeq" id="WP_009725502.1">
    <property type="nucleotide sequence ID" value="NZ_APHR01000010.1"/>
</dbReference>
<keyword evidence="8" id="KW-0804">Transcription</keyword>
<dbReference type="InterPro" id="IPR001497">
    <property type="entry name" value="MethylDNA_cys_MeTrfase_AS"/>
</dbReference>
<dbReference type="InterPro" id="IPR036388">
    <property type="entry name" value="WH-like_DNA-bd_sf"/>
</dbReference>
<evidence type="ECO:0000256" key="2">
    <source>
        <dbReference type="ARBA" id="ARBA00008711"/>
    </source>
</evidence>
<dbReference type="STRING" id="1286106.MPL1_02308"/>
<dbReference type="PANTHER" id="PTHR10815:SF13">
    <property type="entry name" value="METHYLATED-DNA--PROTEIN-CYSTEINE METHYLTRANSFERASE"/>
    <property type="match status" value="1"/>
</dbReference>
<evidence type="ECO:0000256" key="3">
    <source>
        <dbReference type="ARBA" id="ARBA00011918"/>
    </source>
</evidence>
<keyword evidence="5 12" id="KW-0808">Transferase</keyword>